<feature type="region of interest" description="Disordered" evidence="1">
    <location>
        <begin position="167"/>
        <end position="189"/>
    </location>
</feature>
<name>A0A1J6JWS6_NICAT</name>
<dbReference type="Gramene" id="OIT21582">
    <property type="protein sequence ID" value="OIT21582"/>
    <property type="gene ID" value="A4A49_35781"/>
</dbReference>
<feature type="transmembrane region" description="Helical" evidence="2">
    <location>
        <begin position="261"/>
        <end position="281"/>
    </location>
</feature>
<evidence type="ECO:0000256" key="1">
    <source>
        <dbReference type="SAM" id="MobiDB-lite"/>
    </source>
</evidence>
<evidence type="ECO:0000313" key="5">
    <source>
        <dbReference type="Proteomes" id="UP000187609"/>
    </source>
</evidence>
<dbReference type="EMBL" id="MJEQ01004246">
    <property type="protein sequence ID" value="OIT21582.1"/>
    <property type="molecule type" value="Genomic_DNA"/>
</dbReference>
<sequence length="344" mass="38007">MDTEFQDWELLHSNSASDSELPANSTKNQEDTFVEETEGLIQPNYFSIDSHSTPTFAAYNGSEESDNLTWIGSGSVRSEDRQFGEFDGKNDVGVFENSKLQVGSGGIEDISSENGEKIEVGVVEDSKLEVALGGIEDISSENGKNLEVGLVKNSKLEVGFGGIEDISSENGENEDISSENEKNHGEFWSDTGGDGLGDVKFGGVEESSEVCVEEKEENERVECEKRDGIEASKGGEEKRSLVWWKVPLELLRYCVFRVRPMWAFSVAAAVMGFVILGRRLYKMKKKTKSLELKVTVDDKKVSQFMSRAARLNEAFSVVKRVPVIRPQLPAPGVSSWTVVSLHRV</sequence>
<dbReference type="KEGG" id="nau:109218734"/>
<keyword evidence="2" id="KW-0472">Membrane</keyword>
<evidence type="ECO:0000256" key="2">
    <source>
        <dbReference type="SAM" id="Phobius"/>
    </source>
</evidence>
<evidence type="ECO:0000259" key="3">
    <source>
        <dbReference type="Pfam" id="PF20705"/>
    </source>
</evidence>
<evidence type="ECO:0000313" key="4">
    <source>
        <dbReference type="EMBL" id="OIT21582.1"/>
    </source>
</evidence>
<dbReference type="PANTHER" id="PTHR33646">
    <property type="entry name" value="GB|AAF00631.1"/>
    <property type="match status" value="1"/>
</dbReference>
<dbReference type="PANTHER" id="PTHR33646:SF6">
    <property type="entry name" value="TRANSMEMBRANE PROTEIN"/>
    <property type="match status" value="1"/>
</dbReference>
<dbReference type="STRING" id="49451.A0A1J6JWS6"/>
<dbReference type="InterPro" id="IPR045883">
    <property type="entry name" value="At4g13530-like"/>
</dbReference>
<dbReference type="OMA" id="ETRKEFW"/>
<dbReference type="InterPro" id="IPR049224">
    <property type="entry name" value="DUF6821"/>
</dbReference>
<keyword evidence="2" id="KW-0812">Transmembrane</keyword>
<feature type="region of interest" description="Disordered" evidence="1">
    <location>
        <begin position="1"/>
        <end position="31"/>
    </location>
</feature>
<feature type="compositionally biased region" description="Polar residues" evidence="1">
    <location>
        <begin position="12"/>
        <end position="27"/>
    </location>
</feature>
<comment type="caution">
    <text evidence="4">The sequence shown here is derived from an EMBL/GenBank/DDBJ whole genome shotgun (WGS) entry which is preliminary data.</text>
</comment>
<dbReference type="OrthoDB" id="1931521at2759"/>
<dbReference type="Pfam" id="PF20705">
    <property type="entry name" value="DUF6821"/>
    <property type="match status" value="1"/>
</dbReference>
<dbReference type="Proteomes" id="UP000187609">
    <property type="component" value="Unassembled WGS sequence"/>
</dbReference>
<feature type="domain" description="DUF6821" evidence="3">
    <location>
        <begin position="210"/>
        <end position="328"/>
    </location>
</feature>
<keyword evidence="2" id="KW-1133">Transmembrane helix</keyword>
<reference evidence="4" key="1">
    <citation type="submission" date="2016-11" db="EMBL/GenBank/DDBJ databases">
        <title>The genome of Nicotiana attenuata.</title>
        <authorList>
            <person name="Xu S."/>
            <person name="Brockmoeller T."/>
            <person name="Gaquerel E."/>
            <person name="Navarro A."/>
            <person name="Kuhl H."/>
            <person name="Gase K."/>
            <person name="Ling Z."/>
            <person name="Zhou W."/>
            <person name="Kreitzer C."/>
            <person name="Stanke M."/>
            <person name="Tang H."/>
            <person name="Lyons E."/>
            <person name="Pandey P."/>
            <person name="Pandey S.P."/>
            <person name="Timmermann B."/>
            <person name="Baldwin I.T."/>
        </authorList>
    </citation>
    <scope>NUCLEOTIDE SEQUENCE [LARGE SCALE GENOMIC DNA]</scope>
    <source>
        <strain evidence="4">UT</strain>
    </source>
</reference>
<organism evidence="4 5">
    <name type="scientific">Nicotiana attenuata</name>
    <name type="common">Coyote tobacco</name>
    <dbReference type="NCBI Taxonomy" id="49451"/>
    <lineage>
        <taxon>Eukaryota</taxon>
        <taxon>Viridiplantae</taxon>
        <taxon>Streptophyta</taxon>
        <taxon>Embryophyta</taxon>
        <taxon>Tracheophyta</taxon>
        <taxon>Spermatophyta</taxon>
        <taxon>Magnoliopsida</taxon>
        <taxon>eudicotyledons</taxon>
        <taxon>Gunneridae</taxon>
        <taxon>Pentapetalae</taxon>
        <taxon>asterids</taxon>
        <taxon>lamiids</taxon>
        <taxon>Solanales</taxon>
        <taxon>Solanaceae</taxon>
        <taxon>Nicotianoideae</taxon>
        <taxon>Nicotianeae</taxon>
        <taxon>Nicotiana</taxon>
    </lineage>
</organism>
<proteinExistence type="predicted"/>
<protein>
    <recommendedName>
        <fullName evidence="3">DUF6821 domain-containing protein</fullName>
    </recommendedName>
</protein>
<gene>
    <name evidence="4" type="ORF">A4A49_35781</name>
</gene>
<keyword evidence="5" id="KW-1185">Reference proteome</keyword>
<accession>A0A1J6JWS6</accession>
<dbReference type="AlphaFoldDB" id="A0A1J6JWS6"/>